<keyword evidence="1" id="KW-0378">Hydrolase</keyword>
<evidence type="ECO:0000313" key="2">
    <source>
        <dbReference type="Proteomes" id="UP000823891"/>
    </source>
</evidence>
<dbReference type="Pfam" id="PF13419">
    <property type="entry name" value="HAD_2"/>
    <property type="match status" value="1"/>
</dbReference>
<organism evidence="1 2">
    <name type="scientific">Candidatus Eisenbergiella merdavium</name>
    <dbReference type="NCBI Taxonomy" id="2838551"/>
    <lineage>
        <taxon>Bacteria</taxon>
        <taxon>Bacillati</taxon>
        <taxon>Bacillota</taxon>
        <taxon>Clostridia</taxon>
        <taxon>Lachnospirales</taxon>
        <taxon>Lachnospiraceae</taxon>
        <taxon>Eisenbergiella</taxon>
    </lineage>
</organism>
<evidence type="ECO:0000313" key="1">
    <source>
        <dbReference type="EMBL" id="HJC24622.1"/>
    </source>
</evidence>
<dbReference type="PANTHER" id="PTHR43434:SF20">
    <property type="entry name" value="5'-NUCLEOTIDASE"/>
    <property type="match status" value="1"/>
</dbReference>
<protein>
    <submittedName>
        <fullName evidence="1">HAD family hydrolase</fullName>
    </submittedName>
</protein>
<dbReference type="InterPro" id="IPR023198">
    <property type="entry name" value="PGP-like_dom2"/>
</dbReference>
<dbReference type="SUPFAM" id="SSF56784">
    <property type="entry name" value="HAD-like"/>
    <property type="match status" value="1"/>
</dbReference>
<dbReference type="InterPro" id="IPR041492">
    <property type="entry name" value="HAD_2"/>
</dbReference>
<dbReference type="CDD" id="cd04302">
    <property type="entry name" value="HAD_5NT"/>
    <property type="match status" value="1"/>
</dbReference>
<dbReference type="SFLD" id="SFLDS00003">
    <property type="entry name" value="Haloacid_Dehalogenase"/>
    <property type="match status" value="1"/>
</dbReference>
<dbReference type="InterPro" id="IPR050155">
    <property type="entry name" value="HAD-like_hydrolase_sf"/>
</dbReference>
<proteinExistence type="predicted"/>
<comment type="caution">
    <text evidence="1">The sequence shown here is derived from an EMBL/GenBank/DDBJ whole genome shotgun (WGS) entry which is preliminary data.</text>
</comment>
<dbReference type="AlphaFoldDB" id="A0A9D2NFP2"/>
<name>A0A9D2NFP2_9FIRM</name>
<gene>
    <name evidence="1" type="ORF">H9761_13075</name>
</gene>
<accession>A0A9D2NFP2</accession>
<dbReference type="FunFam" id="3.40.50.1000:FF:000022">
    <property type="entry name" value="Phosphoglycolate phosphatase"/>
    <property type="match status" value="1"/>
</dbReference>
<dbReference type="Proteomes" id="UP000823891">
    <property type="component" value="Unassembled WGS sequence"/>
</dbReference>
<dbReference type="Gene3D" id="1.10.150.240">
    <property type="entry name" value="Putative phosphatase, domain 2"/>
    <property type="match status" value="1"/>
</dbReference>
<dbReference type="PANTHER" id="PTHR43434">
    <property type="entry name" value="PHOSPHOGLYCOLATE PHOSPHATASE"/>
    <property type="match status" value="1"/>
</dbReference>
<sequence>MFQYILFDLDGTLTDPKPGITGCVQYALHEMGIEEPDADRLEVFIGPPLVESFMQFYGMERRLADRAVEKYRERFAVTGIYENELYPGMKEMLAGLKAAGCRLAVASSKPEPFVKRILEHFEIAAYFDEAVGSGLDGSLSQKEDVVREALRRLGKKEAAEGAWSRTGEVCPDVVMVGDRKYDVEGARALGLRCVGVAFGYAQPGELEEAGAWRIAEDVETLGRILLGEKD</sequence>
<reference evidence="1" key="2">
    <citation type="submission" date="2021-04" db="EMBL/GenBank/DDBJ databases">
        <authorList>
            <person name="Gilroy R."/>
        </authorList>
    </citation>
    <scope>NUCLEOTIDE SEQUENCE</scope>
    <source>
        <strain evidence="1">USAMLcec2-132</strain>
    </source>
</reference>
<dbReference type="GO" id="GO:0005829">
    <property type="term" value="C:cytosol"/>
    <property type="evidence" value="ECO:0007669"/>
    <property type="project" value="TreeGrafter"/>
</dbReference>
<dbReference type="Gene3D" id="3.40.50.1000">
    <property type="entry name" value="HAD superfamily/HAD-like"/>
    <property type="match status" value="1"/>
</dbReference>
<dbReference type="InterPro" id="IPR036412">
    <property type="entry name" value="HAD-like_sf"/>
</dbReference>
<dbReference type="GO" id="GO:0016787">
    <property type="term" value="F:hydrolase activity"/>
    <property type="evidence" value="ECO:0007669"/>
    <property type="project" value="UniProtKB-KW"/>
</dbReference>
<dbReference type="GO" id="GO:0004713">
    <property type="term" value="F:protein tyrosine kinase activity"/>
    <property type="evidence" value="ECO:0007669"/>
    <property type="project" value="TreeGrafter"/>
</dbReference>
<dbReference type="InterPro" id="IPR023214">
    <property type="entry name" value="HAD_sf"/>
</dbReference>
<dbReference type="EMBL" id="DWWS01000045">
    <property type="protein sequence ID" value="HJC24622.1"/>
    <property type="molecule type" value="Genomic_DNA"/>
</dbReference>
<reference evidence="1" key="1">
    <citation type="journal article" date="2021" name="PeerJ">
        <title>Extensive microbial diversity within the chicken gut microbiome revealed by metagenomics and culture.</title>
        <authorList>
            <person name="Gilroy R."/>
            <person name="Ravi A."/>
            <person name="Getino M."/>
            <person name="Pursley I."/>
            <person name="Horton D.L."/>
            <person name="Alikhan N.F."/>
            <person name="Baker D."/>
            <person name="Gharbi K."/>
            <person name="Hall N."/>
            <person name="Watson M."/>
            <person name="Adriaenssens E.M."/>
            <person name="Foster-Nyarko E."/>
            <person name="Jarju S."/>
            <person name="Secka A."/>
            <person name="Antonio M."/>
            <person name="Oren A."/>
            <person name="Chaudhuri R.R."/>
            <person name="La Ragione R."/>
            <person name="Hildebrand F."/>
            <person name="Pallen M.J."/>
        </authorList>
    </citation>
    <scope>NUCLEOTIDE SEQUENCE</scope>
    <source>
        <strain evidence="1">USAMLcec2-132</strain>
    </source>
</reference>
<dbReference type="SFLD" id="SFLDG01129">
    <property type="entry name" value="C1.5:_HAD__Beta-PGM__Phosphata"/>
    <property type="match status" value="1"/>
</dbReference>